<protein>
    <submittedName>
        <fullName evidence="1 3">Uncharacterized protein</fullName>
    </submittedName>
</protein>
<dbReference type="RefSeq" id="XP_033529455.1">
    <property type="nucleotide sequence ID" value="XM_033680479.1"/>
</dbReference>
<reference evidence="3" key="3">
    <citation type="submission" date="2025-04" db="UniProtKB">
        <authorList>
            <consortium name="RefSeq"/>
        </authorList>
    </citation>
    <scope>IDENTIFICATION</scope>
    <source>
        <strain evidence="3">CBS 781.70</strain>
    </source>
</reference>
<name>A0A6G1FPU9_9PEZI</name>
<evidence type="ECO:0000313" key="3">
    <source>
        <dbReference type="RefSeq" id="XP_033529455.1"/>
    </source>
</evidence>
<organism evidence="1">
    <name type="scientific">Eremomyces bilateralis CBS 781.70</name>
    <dbReference type="NCBI Taxonomy" id="1392243"/>
    <lineage>
        <taxon>Eukaryota</taxon>
        <taxon>Fungi</taxon>
        <taxon>Dikarya</taxon>
        <taxon>Ascomycota</taxon>
        <taxon>Pezizomycotina</taxon>
        <taxon>Dothideomycetes</taxon>
        <taxon>Dothideomycetes incertae sedis</taxon>
        <taxon>Eremomycetales</taxon>
        <taxon>Eremomycetaceae</taxon>
        <taxon>Eremomyces</taxon>
    </lineage>
</organism>
<reference evidence="1 3" key="1">
    <citation type="submission" date="2020-01" db="EMBL/GenBank/DDBJ databases">
        <authorList>
            <consortium name="DOE Joint Genome Institute"/>
            <person name="Haridas S."/>
            <person name="Albert R."/>
            <person name="Binder M."/>
            <person name="Bloem J."/>
            <person name="Labutti K."/>
            <person name="Salamov A."/>
            <person name="Andreopoulos B."/>
            <person name="Baker S.E."/>
            <person name="Barry K."/>
            <person name="Bills G."/>
            <person name="Bluhm B.H."/>
            <person name="Cannon C."/>
            <person name="Castanera R."/>
            <person name="Culley D.E."/>
            <person name="Daum C."/>
            <person name="Ezra D."/>
            <person name="Gonzalez J.B."/>
            <person name="Henrissat B."/>
            <person name="Kuo A."/>
            <person name="Liang C."/>
            <person name="Lipzen A."/>
            <person name="Lutzoni F."/>
            <person name="Magnuson J."/>
            <person name="Mondo S."/>
            <person name="Nolan M."/>
            <person name="Ohm R."/>
            <person name="Pangilinan J."/>
            <person name="Park H.-J."/>
            <person name="Ramirez L."/>
            <person name="Alfaro M."/>
            <person name="Sun H."/>
            <person name="Tritt A."/>
            <person name="Yoshinaga Y."/>
            <person name="Zwiers L.-H."/>
            <person name="Turgeon B.G."/>
            <person name="Goodwin S.B."/>
            <person name="Spatafora J.W."/>
            <person name="Crous P.W."/>
            <person name="Grigoriev I.V."/>
        </authorList>
    </citation>
    <scope>NUCLEOTIDE SEQUENCE</scope>
    <source>
        <strain evidence="1 3">CBS 781.70</strain>
    </source>
</reference>
<dbReference type="Proteomes" id="UP000504638">
    <property type="component" value="Unplaced"/>
</dbReference>
<accession>A0A6G1FPU9</accession>
<dbReference type="GeneID" id="54421049"/>
<sequence length="167" mass="18887">MVIVDRLSKKKRFIPISEITAPEVATTFLEYAILLPIAEFESNSSKNISTNITPFKLTKGYIPRASFKPPISDTEPRNKEVRDTITMKDDHVYLDTRFLKLSRPSKGLDLKHIGPFKLLYLDDGIPLPGQNIPPAPAKIVNCRFNKKNKDKTSGKKGTLQYKAHYKG</sequence>
<gene>
    <name evidence="1 3" type="ORF">P152DRAFT_463157</name>
</gene>
<keyword evidence="2" id="KW-1185">Reference proteome</keyword>
<dbReference type="AlphaFoldDB" id="A0A6G1FPU9"/>
<reference evidence="3" key="2">
    <citation type="submission" date="2020-04" db="EMBL/GenBank/DDBJ databases">
        <authorList>
            <consortium name="NCBI Genome Project"/>
        </authorList>
    </citation>
    <scope>NUCLEOTIDE SEQUENCE</scope>
    <source>
        <strain evidence="3">CBS 781.70</strain>
    </source>
</reference>
<evidence type="ECO:0000313" key="2">
    <source>
        <dbReference type="Proteomes" id="UP000504638"/>
    </source>
</evidence>
<proteinExistence type="predicted"/>
<dbReference type="EMBL" id="ML975222">
    <property type="protein sequence ID" value="KAF1807824.1"/>
    <property type="molecule type" value="Genomic_DNA"/>
</dbReference>
<evidence type="ECO:0000313" key="1">
    <source>
        <dbReference type="EMBL" id="KAF1807824.1"/>
    </source>
</evidence>